<keyword evidence="1" id="KW-0489">Methyltransferase</keyword>
<keyword evidence="1" id="KW-0698">rRNA processing</keyword>
<dbReference type="PANTHER" id="PTHR37426">
    <property type="entry name" value="RIBOSOMAL RNA LARGE SUBUNIT METHYLTRANSFERASE J"/>
    <property type="match status" value="1"/>
</dbReference>
<feature type="site" description="Interaction with substrate rRNA" evidence="1">
    <location>
        <position position="4"/>
    </location>
</feature>
<dbReference type="EMBL" id="JAMFLX010000012">
    <property type="protein sequence ID" value="MCL6270376.1"/>
    <property type="molecule type" value="Genomic_DNA"/>
</dbReference>
<comment type="function">
    <text evidence="1">Specifically methylates the adenine in position 2030 of 23S rRNA.</text>
</comment>
<feature type="binding site" evidence="1">
    <location>
        <position position="42"/>
    </location>
    <ligand>
        <name>S-adenosyl-L-methionine</name>
        <dbReference type="ChEBI" id="CHEBI:59789"/>
    </ligand>
</feature>
<dbReference type="Gene3D" id="3.40.50.150">
    <property type="entry name" value="Vaccinia Virus protein VP39"/>
    <property type="match status" value="1"/>
</dbReference>
<dbReference type="HAMAP" id="MF_00934">
    <property type="entry name" value="23SrRNA_methyltr_J"/>
    <property type="match status" value="1"/>
</dbReference>
<evidence type="ECO:0000313" key="2">
    <source>
        <dbReference type="EMBL" id="MCL6270376.1"/>
    </source>
</evidence>
<proteinExistence type="inferred from homology"/>
<evidence type="ECO:0000313" key="3">
    <source>
        <dbReference type="Proteomes" id="UP001203338"/>
    </source>
</evidence>
<evidence type="ECO:0000256" key="1">
    <source>
        <dbReference type="HAMAP-Rule" id="MF_00934"/>
    </source>
</evidence>
<feature type="binding site" evidence="1">
    <location>
        <position position="19"/>
    </location>
    <ligand>
        <name>S-adenosyl-L-methionine</name>
        <dbReference type="ChEBI" id="CHEBI:59789"/>
    </ligand>
</feature>
<feature type="binding site" evidence="1">
    <location>
        <position position="101"/>
    </location>
    <ligand>
        <name>S-adenosyl-L-methionine</name>
        <dbReference type="ChEBI" id="CHEBI:59789"/>
    </ligand>
</feature>
<dbReference type="SUPFAM" id="SSF53335">
    <property type="entry name" value="S-adenosyl-L-methionine-dependent methyltransferases"/>
    <property type="match status" value="1"/>
</dbReference>
<feature type="binding site" evidence="1">
    <location>
        <position position="165"/>
    </location>
    <ligand>
        <name>S-adenosyl-L-methionine</name>
        <dbReference type="ChEBI" id="CHEBI:59789"/>
    </ligand>
</feature>
<comment type="catalytic activity">
    <reaction evidence="1">
        <text>adenosine(2030) in 23S rRNA + S-adenosyl-L-methionine = N(6)-methyladenosine(2030) in 23S rRNA + S-adenosyl-L-homocysteine + H(+)</text>
        <dbReference type="Rhea" id="RHEA:43736"/>
        <dbReference type="Rhea" id="RHEA-COMP:10668"/>
        <dbReference type="Rhea" id="RHEA-COMP:10669"/>
        <dbReference type="ChEBI" id="CHEBI:15378"/>
        <dbReference type="ChEBI" id="CHEBI:57856"/>
        <dbReference type="ChEBI" id="CHEBI:59789"/>
        <dbReference type="ChEBI" id="CHEBI:74411"/>
        <dbReference type="ChEBI" id="CHEBI:74449"/>
        <dbReference type="EC" id="2.1.1.266"/>
    </reaction>
</comment>
<feature type="binding site" evidence="1">
    <location>
        <begin position="144"/>
        <end position="145"/>
    </location>
    <ligand>
        <name>S-adenosyl-L-methionine</name>
        <dbReference type="ChEBI" id="CHEBI:59789"/>
    </ligand>
</feature>
<comment type="similarity">
    <text evidence="1">Belongs to the RlmJ family.</text>
</comment>
<comment type="caution">
    <text evidence="2">The sequence shown here is derived from an EMBL/GenBank/DDBJ whole genome shotgun (WGS) entry which is preliminary data.</text>
</comment>
<dbReference type="InterPro" id="IPR029063">
    <property type="entry name" value="SAM-dependent_MTases_sf"/>
</dbReference>
<gene>
    <name evidence="1 2" type="primary">rlmJ</name>
    <name evidence="2" type="ORF">M3P05_10635</name>
</gene>
<keyword evidence="1" id="KW-0694">RNA-binding</keyword>
<feature type="binding site" evidence="1">
    <location>
        <position position="119"/>
    </location>
    <ligand>
        <name>S-adenosyl-L-methionine</name>
        <dbReference type="ChEBI" id="CHEBI:59789"/>
    </ligand>
</feature>
<organism evidence="2 3">
    <name type="scientific">Parendozoicomonas callyspongiae</name>
    <dbReference type="NCBI Taxonomy" id="2942213"/>
    <lineage>
        <taxon>Bacteria</taxon>
        <taxon>Pseudomonadati</taxon>
        <taxon>Pseudomonadota</taxon>
        <taxon>Gammaproteobacteria</taxon>
        <taxon>Oceanospirillales</taxon>
        <taxon>Endozoicomonadaceae</taxon>
        <taxon>Parendozoicomonas</taxon>
    </lineage>
</organism>
<reference evidence="2 3" key="1">
    <citation type="submission" date="2022-05" db="EMBL/GenBank/DDBJ databases">
        <authorList>
            <person name="Park J.-S."/>
        </authorList>
    </citation>
    <scope>NUCLEOTIDE SEQUENCE [LARGE SCALE GENOMIC DNA]</scope>
    <source>
        <strain evidence="2 3">2012CJ34-2</strain>
    </source>
</reference>
<feature type="active site" description="Proton acceptor" evidence="1">
    <location>
        <position position="165"/>
    </location>
</feature>
<comment type="subunit">
    <text evidence="1">Monomer.</text>
</comment>
<dbReference type="EC" id="2.1.1.266" evidence="1"/>
<dbReference type="RefSeq" id="WP_249699581.1">
    <property type="nucleotide sequence ID" value="NZ_JAMFLX010000012.1"/>
</dbReference>
<protein>
    <recommendedName>
        <fullName evidence="1">Ribosomal RNA large subunit methyltransferase J</fullName>
        <ecNumber evidence="1">2.1.1.266</ecNumber>
    </recommendedName>
    <alternativeName>
        <fullName evidence="1">23S rRNA (adenine(2030)-N6)-methyltransferase</fullName>
    </alternativeName>
    <alternativeName>
        <fullName evidence="1">23S rRNA m6A2030 methyltransferase</fullName>
    </alternativeName>
</protein>
<accession>A0ABT0PGL0</accession>
<name>A0ABT0PGL0_9GAMM</name>
<dbReference type="PANTHER" id="PTHR37426:SF1">
    <property type="entry name" value="RIBOSOMAL RNA LARGE SUBUNIT METHYLTRANSFERASE J"/>
    <property type="match status" value="1"/>
</dbReference>
<keyword evidence="1" id="KW-0808">Transferase</keyword>
<sequence length="280" mass="31930">MLSYRHGFHAGNHADVLKHLVQSLVIEYLTRKDKPIRYIDTHSATGGYSLEDDFAKKTAEWKEGIGKIWQKPDLPEALSDYLEAVSKFNNNNQKLKLYPGSPSIAANLLREQDRLSLFELHPADSRQLARNFEHDRRVRVSQGDGFAGLKSLLPPLEKRVLILIDPPYEVKDDYNTVIKSLKEAFKRFAVGVYAVWYPRLDSEHSRRFGHKLEKCGAQRWLHVTLDVRGNNTAGMFGSGMFVVNPPWLLEQQLKETLPQLTSMLSETPDAGFTLKTHGMD</sequence>
<dbReference type="Pfam" id="PF04378">
    <property type="entry name" value="RsmJ"/>
    <property type="match status" value="1"/>
</dbReference>
<keyword evidence="3" id="KW-1185">Reference proteome</keyword>
<dbReference type="Proteomes" id="UP001203338">
    <property type="component" value="Unassembled WGS sequence"/>
</dbReference>
<dbReference type="InterPro" id="IPR007473">
    <property type="entry name" value="RlmJ"/>
</dbReference>
<keyword evidence="1" id="KW-0949">S-adenosyl-L-methionine</keyword>